<dbReference type="AlphaFoldDB" id="A0A1F7VCS5"/>
<organism evidence="1 2">
    <name type="scientific">Candidatus Uhrbacteria bacterium RIFCSPLOWO2_02_FULL_48_18</name>
    <dbReference type="NCBI Taxonomy" id="1802408"/>
    <lineage>
        <taxon>Bacteria</taxon>
        <taxon>Candidatus Uhriibacteriota</taxon>
    </lineage>
</organism>
<protein>
    <submittedName>
        <fullName evidence="1">Uncharacterized protein</fullName>
    </submittedName>
</protein>
<dbReference type="EMBL" id="MGEQ01000001">
    <property type="protein sequence ID" value="OGL88233.1"/>
    <property type="molecule type" value="Genomic_DNA"/>
</dbReference>
<evidence type="ECO:0000313" key="2">
    <source>
        <dbReference type="Proteomes" id="UP000176593"/>
    </source>
</evidence>
<dbReference type="Proteomes" id="UP000176593">
    <property type="component" value="Unassembled WGS sequence"/>
</dbReference>
<accession>A0A1F7VCS5</accession>
<proteinExistence type="predicted"/>
<comment type="caution">
    <text evidence="1">The sequence shown here is derived from an EMBL/GenBank/DDBJ whole genome shotgun (WGS) entry which is preliminary data.</text>
</comment>
<sequence>MPVALSGTTYQDAERRVQYPDRNLVPCHMIFMKFRLFYLQSLKSGNGKSISQIQKQHQIWLDIVQ</sequence>
<reference evidence="1 2" key="1">
    <citation type="journal article" date="2016" name="Nat. Commun.">
        <title>Thousands of microbial genomes shed light on interconnected biogeochemical processes in an aquifer system.</title>
        <authorList>
            <person name="Anantharaman K."/>
            <person name="Brown C.T."/>
            <person name="Hug L.A."/>
            <person name="Sharon I."/>
            <person name="Castelle C.J."/>
            <person name="Probst A.J."/>
            <person name="Thomas B.C."/>
            <person name="Singh A."/>
            <person name="Wilkins M.J."/>
            <person name="Karaoz U."/>
            <person name="Brodie E.L."/>
            <person name="Williams K.H."/>
            <person name="Hubbard S.S."/>
            <person name="Banfield J.F."/>
        </authorList>
    </citation>
    <scope>NUCLEOTIDE SEQUENCE [LARGE SCALE GENOMIC DNA]</scope>
</reference>
<evidence type="ECO:0000313" key="1">
    <source>
        <dbReference type="EMBL" id="OGL88233.1"/>
    </source>
</evidence>
<gene>
    <name evidence="1" type="ORF">A3I41_00720</name>
</gene>
<name>A0A1F7VCS5_9BACT</name>